<dbReference type="AlphaFoldDB" id="A0A9W4SAH7"/>
<dbReference type="SUPFAM" id="SSF56053">
    <property type="entry name" value="Ribosomal protein L6"/>
    <property type="match status" value="2"/>
</dbReference>
<dbReference type="CDD" id="cd03364">
    <property type="entry name" value="TOPRIM_DnaG_primases"/>
    <property type="match status" value="1"/>
</dbReference>
<feature type="domain" description="Toprim" evidence="2">
    <location>
        <begin position="379"/>
        <end position="460"/>
    </location>
</feature>
<dbReference type="OrthoDB" id="10047023at2759"/>
<dbReference type="GO" id="GO:0006269">
    <property type="term" value="P:DNA replication, synthesis of primer"/>
    <property type="evidence" value="ECO:0007669"/>
    <property type="project" value="TreeGrafter"/>
</dbReference>
<dbReference type="InterPro" id="IPR006171">
    <property type="entry name" value="TOPRIM_dom"/>
</dbReference>
<protein>
    <submittedName>
        <fullName evidence="3">1323_t:CDS:1</fullName>
    </submittedName>
</protein>
<dbReference type="Pfam" id="PF00347">
    <property type="entry name" value="Ribosomal_L6"/>
    <property type="match status" value="1"/>
</dbReference>
<dbReference type="Gene3D" id="3.90.980.10">
    <property type="entry name" value="DNA primase, catalytic core, N-terminal domain"/>
    <property type="match status" value="1"/>
</dbReference>
<reference evidence="3" key="1">
    <citation type="submission" date="2022-08" db="EMBL/GenBank/DDBJ databases">
        <authorList>
            <person name="Kallberg Y."/>
            <person name="Tangrot J."/>
            <person name="Rosling A."/>
        </authorList>
    </citation>
    <scope>NUCLEOTIDE SEQUENCE</scope>
    <source>
        <strain evidence="3">Wild A</strain>
    </source>
</reference>
<keyword evidence="1" id="KW-0689">Ribosomal protein</keyword>
<dbReference type="PROSITE" id="PS50880">
    <property type="entry name" value="TOPRIM"/>
    <property type="match status" value="1"/>
</dbReference>
<evidence type="ECO:0000256" key="1">
    <source>
        <dbReference type="RuleBase" id="RU003869"/>
    </source>
</evidence>
<dbReference type="InterPro" id="IPR034151">
    <property type="entry name" value="TOPRIM_DnaG_bac"/>
</dbReference>
<dbReference type="GO" id="GO:0003735">
    <property type="term" value="F:structural constituent of ribosome"/>
    <property type="evidence" value="ECO:0007669"/>
    <property type="project" value="InterPro"/>
</dbReference>
<name>A0A9W4SAH7_9GLOM</name>
<dbReference type="InterPro" id="IPR019906">
    <property type="entry name" value="Ribosomal_uL6_bac-type"/>
</dbReference>
<dbReference type="PRINTS" id="PR00059">
    <property type="entry name" value="RIBOSOMALL6"/>
</dbReference>
<dbReference type="PANTHER" id="PTHR30313">
    <property type="entry name" value="DNA PRIMASE"/>
    <property type="match status" value="1"/>
</dbReference>
<dbReference type="Gene3D" id="3.90.930.12">
    <property type="entry name" value="Ribosomal protein L6, alpha-beta domain"/>
    <property type="match status" value="2"/>
</dbReference>
<dbReference type="InterPro" id="IPR036789">
    <property type="entry name" value="Ribosomal_uL6-like_a/b-dom_sf"/>
</dbReference>
<dbReference type="Pfam" id="PF08275">
    <property type="entry name" value="DNAG_N"/>
    <property type="match status" value="1"/>
</dbReference>
<comment type="caution">
    <text evidence="3">The sequence shown here is derived from an EMBL/GenBank/DDBJ whole genome shotgun (WGS) entry which is preliminary data.</text>
</comment>
<dbReference type="GO" id="GO:0006412">
    <property type="term" value="P:translation"/>
    <property type="evidence" value="ECO:0007669"/>
    <property type="project" value="InterPro"/>
</dbReference>
<evidence type="ECO:0000259" key="2">
    <source>
        <dbReference type="PROSITE" id="PS50880"/>
    </source>
</evidence>
<keyword evidence="1" id="KW-0687">Ribonucleoprotein</keyword>
<dbReference type="InterPro" id="IPR037068">
    <property type="entry name" value="DNA_primase_core_N_sf"/>
</dbReference>
<comment type="similarity">
    <text evidence="1">Belongs to the universal ribosomal protein uL6 family.</text>
</comment>
<dbReference type="GO" id="GO:0005737">
    <property type="term" value="C:cytoplasm"/>
    <property type="evidence" value="ECO:0007669"/>
    <property type="project" value="TreeGrafter"/>
</dbReference>
<dbReference type="PANTHER" id="PTHR30313:SF2">
    <property type="entry name" value="DNA PRIMASE"/>
    <property type="match status" value="1"/>
</dbReference>
<evidence type="ECO:0000313" key="3">
    <source>
        <dbReference type="EMBL" id="CAI2161765.1"/>
    </source>
</evidence>
<dbReference type="GO" id="GO:1990904">
    <property type="term" value="C:ribonucleoprotein complex"/>
    <property type="evidence" value="ECO:0007669"/>
    <property type="project" value="UniProtKB-KW"/>
</dbReference>
<dbReference type="SUPFAM" id="SSF56731">
    <property type="entry name" value="DNA primase core"/>
    <property type="match status" value="1"/>
</dbReference>
<dbReference type="SMART" id="SM00493">
    <property type="entry name" value="TOPRIM"/>
    <property type="match status" value="1"/>
</dbReference>
<dbReference type="InterPro" id="IPR020040">
    <property type="entry name" value="Ribosomal_uL6_a/b-dom"/>
</dbReference>
<dbReference type="GO" id="GO:0019843">
    <property type="term" value="F:rRNA binding"/>
    <property type="evidence" value="ECO:0007669"/>
    <property type="project" value="InterPro"/>
</dbReference>
<evidence type="ECO:0000313" key="4">
    <source>
        <dbReference type="Proteomes" id="UP001153678"/>
    </source>
</evidence>
<dbReference type="EMBL" id="CAMKVN010000012">
    <property type="protein sequence ID" value="CAI2161765.1"/>
    <property type="molecule type" value="Genomic_DNA"/>
</dbReference>
<sequence>MSKIANRTIPIPQNVKVNLGKEKIFFEGPLGKSKELTIPHQLEITNQEGNMFTKSENTALAGTYNSLISNLIEGVVKGYEDILEVKGAGFGVNLKEGKLEFSLGKSHLIYVVIPQNLKVKIERNKIIVKGLDKQEVRSFTANDIRPLCMPSVYKLSKGWKGIYYSGEEKTLKLKTGKSVKHITISSPQKVSEGRLAGFYACEVSLPEIGIMEHPFFSANPVETLGIAVECTKIYLQGLISRGYTISEVENAQYKKINVEEAVEEIGKMGYFSLSILQDKKKQEQKFKSREVLNYLQNERQIDKTIINRFSLGCIYDFFSPQKLIIPLANPEGKVVAFATRKIEEASTSEPKYKYLPSYHHYHKSSLLYNYHLVKKLRTEECYLVEGFFDVISLNKLGIENCLALLGTNLSEEQIRLLIELKKKIILFLDSDEAGQEATINVAVKLLLKDIDCEIVINHYGSDPDEICRQKDKAAVQDIISVKENPYLFILNRCFVK</sequence>
<keyword evidence="4" id="KW-1185">Reference proteome</keyword>
<dbReference type="InterPro" id="IPR050219">
    <property type="entry name" value="DnaG_primase"/>
</dbReference>
<proteinExistence type="inferred from homology"/>
<dbReference type="InterPro" id="IPR013264">
    <property type="entry name" value="DNAG_N"/>
</dbReference>
<dbReference type="Pfam" id="PF13155">
    <property type="entry name" value="Toprim_2"/>
    <property type="match status" value="1"/>
</dbReference>
<accession>A0A9W4SAH7</accession>
<organism evidence="3 4">
    <name type="scientific">Funneliformis geosporum</name>
    <dbReference type="NCBI Taxonomy" id="1117311"/>
    <lineage>
        <taxon>Eukaryota</taxon>
        <taxon>Fungi</taxon>
        <taxon>Fungi incertae sedis</taxon>
        <taxon>Mucoromycota</taxon>
        <taxon>Glomeromycotina</taxon>
        <taxon>Glomeromycetes</taxon>
        <taxon>Glomerales</taxon>
        <taxon>Glomeraceae</taxon>
        <taxon>Funneliformis</taxon>
    </lineage>
</organism>
<dbReference type="Proteomes" id="UP001153678">
    <property type="component" value="Unassembled WGS sequence"/>
</dbReference>
<gene>
    <name evidence="3" type="ORF">FWILDA_LOCUS219</name>
</gene>
<dbReference type="Gene3D" id="3.40.1360.10">
    <property type="match status" value="1"/>
</dbReference>
<dbReference type="GO" id="GO:0005840">
    <property type="term" value="C:ribosome"/>
    <property type="evidence" value="ECO:0007669"/>
    <property type="project" value="UniProtKB-KW"/>
</dbReference>